<dbReference type="NCBIfam" id="TIGR00675">
    <property type="entry name" value="dcm"/>
    <property type="match status" value="1"/>
</dbReference>
<dbReference type="Gene3D" id="3.90.120.10">
    <property type="entry name" value="DNA Methylase, subunit A, domain 2"/>
    <property type="match status" value="1"/>
</dbReference>
<dbReference type="InterPro" id="IPR031303">
    <property type="entry name" value="C5_meth_CS"/>
</dbReference>
<dbReference type="InterPro" id="IPR029063">
    <property type="entry name" value="SAM-dependent_MTases_sf"/>
</dbReference>
<proteinExistence type="inferred from homology"/>
<dbReference type="Gene3D" id="3.40.50.150">
    <property type="entry name" value="Vaccinia Virus protein VP39"/>
    <property type="match status" value="1"/>
</dbReference>
<keyword evidence="2 5" id="KW-0808">Transferase</keyword>
<dbReference type="PROSITE" id="PS51679">
    <property type="entry name" value="SAM_MT_C5"/>
    <property type="match status" value="1"/>
</dbReference>
<dbReference type="SUPFAM" id="SSF53335">
    <property type="entry name" value="S-adenosyl-L-methionine-dependent methyltransferases"/>
    <property type="match status" value="1"/>
</dbReference>
<evidence type="ECO:0000256" key="4">
    <source>
        <dbReference type="ARBA" id="ARBA00022747"/>
    </source>
</evidence>
<evidence type="ECO:0000256" key="3">
    <source>
        <dbReference type="ARBA" id="ARBA00022691"/>
    </source>
</evidence>
<feature type="compositionally biased region" description="Low complexity" evidence="8">
    <location>
        <begin position="94"/>
        <end position="108"/>
    </location>
</feature>
<keyword evidence="1 5" id="KW-0489">Methyltransferase</keyword>
<dbReference type="GO" id="GO:0003677">
    <property type="term" value="F:DNA binding"/>
    <property type="evidence" value="ECO:0007669"/>
    <property type="project" value="TreeGrafter"/>
</dbReference>
<dbReference type="REBASE" id="66516">
    <property type="entry name" value="M.SviTu57ORF5494P"/>
</dbReference>
<name>L8PBN1_STRVR</name>
<evidence type="ECO:0000313" key="10">
    <source>
        <dbReference type="Proteomes" id="UP000011205"/>
    </source>
</evidence>
<dbReference type="PROSITE" id="PS00094">
    <property type="entry name" value="C5_MTASE_1"/>
    <property type="match status" value="1"/>
</dbReference>
<feature type="region of interest" description="Disordered" evidence="8">
    <location>
        <begin position="1"/>
        <end position="125"/>
    </location>
</feature>
<dbReference type="GO" id="GO:0003886">
    <property type="term" value="F:DNA (cytosine-5-)-methyltransferase activity"/>
    <property type="evidence" value="ECO:0007669"/>
    <property type="project" value="UniProtKB-EC"/>
</dbReference>
<feature type="compositionally biased region" description="Basic residues" evidence="8">
    <location>
        <begin position="10"/>
        <end position="33"/>
    </location>
</feature>
<dbReference type="PANTHER" id="PTHR10629">
    <property type="entry name" value="CYTOSINE-SPECIFIC METHYLTRANSFERASE"/>
    <property type="match status" value="1"/>
</dbReference>
<dbReference type="GO" id="GO:0044027">
    <property type="term" value="P:negative regulation of gene expression via chromosomal CpG island methylation"/>
    <property type="evidence" value="ECO:0007669"/>
    <property type="project" value="TreeGrafter"/>
</dbReference>
<dbReference type="InterPro" id="IPR050390">
    <property type="entry name" value="C5-Methyltransferase"/>
</dbReference>
<reference evidence="9 10" key="1">
    <citation type="journal article" date="2013" name="Genome Announc.">
        <title>Draft Genome Sequence of Streptomyces viridochromogenes Strain Tu57, Producer of Avilamycin.</title>
        <authorList>
            <person name="Gruning B.A."/>
            <person name="Erxleben A."/>
            <person name="Hahnlein A."/>
            <person name="Gunther S."/>
        </authorList>
    </citation>
    <scope>NUCLEOTIDE SEQUENCE [LARGE SCALE GENOMIC DNA]</scope>
    <source>
        <strain evidence="9 10">Tue57</strain>
    </source>
</reference>
<keyword evidence="4" id="KW-0680">Restriction system</keyword>
<organism evidence="9 10">
    <name type="scientific">Streptomyces viridochromogenes Tue57</name>
    <dbReference type="NCBI Taxonomy" id="1160705"/>
    <lineage>
        <taxon>Bacteria</taxon>
        <taxon>Bacillati</taxon>
        <taxon>Actinomycetota</taxon>
        <taxon>Actinomycetes</taxon>
        <taxon>Kitasatosporales</taxon>
        <taxon>Streptomycetaceae</taxon>
        <taxon>Streptomyces</taxon>
    </lineage>
</organism>
<evidence type="ECO:0000313" key="9">
    <source>
        <dbReference type="EMBL" id="ELS53574.1"/>
    </source>
</evidence>
<keyword evidence="3 5" id="KW-0949">S-adenosyl-L-methionine</keyword>
<evidence type="ECO:0000256" key="8">
    <source>
        <dbReference type="SAM" id="MobiDB-lite"/>
    </source>
</evidence>
<dbReference type="PROSITE" id="PS00095">
    <property type="entry name" value="C5_MTASE_2"/>
    <property type="match status" value="1"/>
</dbReference>
<dbReference type="PRINTS" id="PR00105">
    <property type="entry name" value="C5METTRFRASE"/>
</dbReference>
<comment type="catalytic activity">
    <reaction evidence="7">
        <text>a 2'-deoxycytidine in DNA + S-adenosyl-L-methionine = a 5-methyl-2'-deoxycytidine in DNA + S-adenosyl-L-homocysteine + H(+)</text>
        <dbReference type="Rhea" id="RHEA:13681"/>
        <dbReference type="Rhea" id="RHEA-COMP:11369"/>
        <dbReference type="Rhea" id="RHEA-COMP:11370"/>
        <dbReference type="ChEBI" id="CHEBI:15378"/>
        <dbReference type="ChEBI" id="CHEBI:57856"/>
        <dbReference type="ChEBI" id="CHEBI:59789"/>
        <dbReference type="ChEBI" id="CHEBI:85452"/>
        <dbReference type="ChEBI" id="CHEBI:85454"/>
        <dbReference type="EC" id="2.1.1.37"/>
    </reaction>
</comment>
<dbReference type="InterPro" id="IPR001525">
    <property type="entry name" value="C5_MeTfrase"/>
</dbReference>
<sequence>MGPIGSRGQEHRRRGARSRRSGRPRPQAHRTPSRHSAGLPRQLGVLRQEDLGLSPDRTCLPSTRGRGCGPPNRARTRDPPMTRLPQTRRHEGRAGATSSSASPGSRSPKGVRDHSTPPATLPHMTADSTIAPISLVDLFAGCGGFTQGFHEFRPDGANAPVYRSVAAVEHDIAAASTYALNFAKGAGGADHIYAGDIEDWFPGPHEIQAEVILGGPPCQGFSGLGREDKDDPRNKLWRQYMRIVNTIKPKIFVIENVDRFLRSPEFAHLESATQRGGELSEYEIVEKSVLNSADYGVAQARRRAIVIAAHRDFKPLVPLKYPAPTHAKGVGADTSVLPGTETRKPWVPVGPAVFSRTPFWALNPSLPRGWYCNPLGTELPGPFATRDLHIGRRPTRLSVQRYMAIPEGGNRHDLPPELSTPNWLAHKSGSHDVMGRLYADRPSVTIRTEFYKPEKGRYLHPQAHRPITHLEAALIQGFPEDFKWCGTKIQIGRQIGNAVPVGLSRALAGSIYKALRG</sequence>
<protein>
    <recommendedName>
        <fullName evidence="7">Cytosine-specific methyltransferase</fullName>
        <ecNumber evidence="7">2.1.1.37</ecNumber>
    </recommendedName>
</protein>
<feature type="active site" evidence="5">
    <location>
        <position position="218"/>
    </location>
</feature>
<dbReference type="EMBL" id="AMLP01000164">
    <property type="protein sequence ID" value="ELS53574.1"/>
    <property type="molecule type" value="Genomic_DNA"/>
</dbReference>
<evidence type="ECO:0000256" key="1">
    <source>
        <dbReference type="ARBA" id="ARBA00022603"/>
    </source>
</evidence>
<dbReference type="Pfam" id="PF00145">
    <property type="entry name" value="DNA_methylase"/>
    <property type="match status" value="2"/>
</dbReference>
<gene>
    <name evidence="9" type="ORF">STVIR_5494</name>
</gene>
<dbReference type="GO" id="GO:0032259">
    <property type="term" value="P:methylation"/>
    <property type="evidence" value="ECO:0007669"/>
    <property type="project" value="UniProtKB-KW"/>
</dbReference>
<dbReference type="Proteomes" id="UP000011205">
    <property type="component" value="Unassembled WGS sequence"/>
</dbReference>
<evidence type="ECO:0000256" key="2">
    <source>
        <dbReference type="ARBA" id="ARBA00022679"/>
    </source>
</evidence>
<dbReference type="InterPro" id="IPR018117">
    <property type="entry name" value="C5_DNA_meth_AS"/>
</dbReference>
<dbReference type="PANTHER" id="PTHR10629:SF52">
    <property type="entry name" value="DNA (CYTOSINE-5)-METHYLTRANSFERASE 1"/>
    <property type="match status" value="1"/>
</dbReference>
<evidence type="ECO:0000256" key="5">
    <source>
        <dbReference type="PROSITE-ProRule" id="PRU01016"/>
    </source>
</evidence>
<dbReference type="GO" id="GO:0009307">
    <property type="term" value="P:DNA restriction-modification system"/>
    <property type="evidence" value="ECO:0007669"/>
    <property type="project" value="UniProtKB-KW"/>
</dbReference>
<comment type="similarity">
    <text evidence="5 6">Belongs to the class I-like SAM-binding methyltransferase superfamily. C5-methyltransferase family.</text>
</comment>
<evidence type="ECO:0000256" key="6">
    <source>
        <dbReference type="RuleBase" id="RU000416"/>
    </source>
</evidence>
<comment type="caution">
    <text evidence="9">The sequence shown here is derived from an EMBL/GenBank/DDBJ whole genome shotgun (WGS) entry which is preliminary data.</text>
</comment>
<accession>L8PBN1</accession>
<dbReference type="EC" id="2.1.1.37" evidence="7"/>
<evidence type="ECO:0000256" key="7">
    <source>
        <dbReference type="RuleBase" id="RU000417"/>
    </source>
</evidence>
<dbReference type="AlphaFoldDB" id="L8PBN1"/>